<dbReference type="InterPro" id="IPR007197">
    <property type="entry name" value="rSAM"/>
</dbReference>
<keyword evidence="4" id="KW-0411">Iron-sulfur</keyword>
<comment type="caution">
    <text evidence="6">The sequence shown here is derived from an EMBL/GenBank/DDBJ whole genome shotgun (WGS) entry which is preliminary data.</text>
</comment>
<dbReference type="Pfam" id="PF13186">
    <property type="entry name" value="SPASM"/>
    <property type="match status" value="1"/>
</dbReference>
<keyword evidence="3" id="KW-0408">Iron</keyword>
<dbReference type="Proteomes" id="UP001183246">
    <property type="component" value="Unassembled WGS sequence"/>
</dbReference>
<keyword evidence="2" id="KW-0479">Metal-binding</keyword>
<dbReference type="PANTHER" id="PTHR11228">
    <property type="entry name" value="RADICAL SAM DOMAIN PROTEIN"/>
    <property type="match status" value="1"/>
</dbReference>
<organism evidence="6 7">
    <name type="scientific">Streptomyces litchfieldiae</name>
    <dbReference type="NCBI Taxonomy" id="3075543"/>
    <lineage>
        <taxon>Bacteria</taxon>
        <taxon>Bacillati</taxon>
        <taxon>Actinomycetota</taxon>
        <taxon>Actinomycetes</taxon>
        <taxon>Kitasatosporales</taxon>
        <taxon>Streptomycetaceae</taxon>
        <taxon>Streptomyces</taxon>
    </lineage>
</organism>
<dbReference type="SFLD" id="SFLDF00365">
    <property type="entry name" value="thuricin_CD_(TrnCD-like)"/>
    <property type="match status" value="1"/>
</dbReference>
<keyword evidence="7" id="KW-1185">Reference proteome</keyword>
<gene>
    <name evidence="6" type="ORF">RM590_29800</name>
</gene>
<dbReference type="SFLD" id="SFLDG01216">
    <property type="entry name" value="thioether_bond_formation_requi"/>
    <property type="match status" value="1"/>
</dbReference>
<feature type="domain" description="Radical SAM core" evidence="5">
    <location>
        <begin position="12"/>
        <end position="221"/>
    </location>
</feature>
<dbReference type="SFLD" id="SFLDS00029">
    <property type="entry name" value="Radical_SAM"/>
    <property type="match status" value="1"/>
</dbReference>
<sequence length="298" mass="31917">MTTSTPVTPAPADGIRSVELELTGACNLACTHCCTDSSPQANAGAMTLIDWQRVINDIAHARIPAVQFIGGEPTLSPHLPALIDHALSRGLGVEVYSNLVHIRPSLWGRFERDGVRLATSYYSDDPTQHEQITGGRGSHGRTLANIREALARGIPLRVGIVRVIEGQRVEQAEAELRRLGVDNIRIDRTRKVGRAAENGAPAGMEELCGRCYHQRAAVGPDGEVYGCILSRDFPTGNVREERLPDIFAGTRWVETAAKVPMAADACPPDDSGDCDPANTEACDPAYDVAPPPSLGVVA</sequence>
<dbReference type="SFLD" id="SFLDG01067">
    <property type="entry name" value="SPASM/twitch_domain_containing"/>
    <property type="match status" value="1"/>
</dbReference>
<dbReference type="InterPro" id="IPR013785">
    <property type="entry name" value="Aldolase_TIM"/>
</dbReference>
<keyword evidence="1" id="KW-0949">S-adenosyl-L-methionine</keyword>
<dbReference type="InterPro" id="IPR023885">
    <property type="entry name" value="4Fe4S-binding_SPASM_dom"/>
</dbReference>
<dbReference type="Pfam" id="PF04055">
    <property type="entry name" value="Radical_SAM"/>
    <property type="match status" value="1"/>
</dbReference>
<evidence type="ECO:0000256" key="4">
    <source>
        <dbReference type="ARBA" id="ARBA00023014"/>
    </source>
</evidence>
<dbReference type="InterPro" id="IPR050377">
    <property type="entry name" value="Radical_SAM_PqqE_MftC-like"/>
</dbReference>
<evidence type="ECO:0000313" key="6">
    <source>
        <dbReference type="EMBL" id="MDT0346745.1"/>
    </source>
</evidence>
<evidence type="ECO:0000256" key="3">
    <source>
        <dbReference type="ARBA" id="ARBA00023004"/>
    </source>
</evidence>
<protein>
    <submittedName>
        <fullName evidence="6">Radical SAM protein</fullName>
    </submittedName>
</protein>
<evidence type="ECO:0000256" key="1">
    <source>
        <dbReference type="ARBA" id="ARBA00022691"/>
    </source>
</evidence>
<dbReference type="Gene3D" id="3.20.20.70">
    <property type="entry name" value="Aldolase class I"/>
    <property type="match status" value="1"/>
</dbReference>
<dbReference type="EMBL" id="JAVREL010000023">
    <property type="protein sequence ID" value="MDT0346745.1"/>
    <property type="molecule type" value="Genomic_DNA"/>
</dbReference>
<dbReference type="SFLD" id="SFLDG01386">
    <property type="entry name" value="main_SPASM_domain-containing"/>
    <property type="match status" value="1"/>
</dbReference>
<proteinExistence type="predicted"/>
<evidence type="ECO:0000259" key="5">
    <source>
        <dbReference type="PROSITE" id="PS51918"/>
    </source>
</evidence>
<evidence type="ECO:0000256" key="2">
    <source>
        <dbReference type="ARBA" id="ARBA00022723"/>
    </source>
</evidence>
<dbReference type="SUPFAM" id="SSF102114">
    <property type="entry name" value="Radical SAM enzymes"/>
    <property type="match status" value="1"/>
</dbReference>
<dbReference type="PROSITE" id="PS51918">
    <property type="entry name" value="RADICAL_SAM"/>
    <property type="match status" value="1"/>
</dbReference>
<accession>A0ABU2MYM1</accession>
<reference evidence="7" key="1">
    <citation type="submission" date="2023-07" db="EMBL/GenBank/DDBJ databases">
        <title>30 novel species of actinomycetes from the DSMZ collection.</title>
        <authorList>
            <person name="Nouioui I."/>
        </authorList>
    </citation>
    <scope>NUCLEOTIDE SEQUENCE [LARGE SCALE GENOMIC DNA]</scope>
    <source>
        <strain evidence="7">DSM 44938</strain>
    </source>
</reference>
<evidence type="ECO:0000313" key="7">
    <source>
        <dbReference type="Proteomes" id="UP001183246"/>
    </source>
</evidence>
<dbReference type="CDD" id="cd01335">
    <property type="entry name" value="Radical_SAM"/>
    <property type="match status" value="1"/>
</dbReference>
<dbReference type="RefSeq" id="WP_311707863.1">
    <property type="nucleotide sequence ID" value="NZ_JAVREL010000023.1"/>
</dbReference>
<dbReference type="PANTHER" id="PTHR11228:SF7">
    <property type="entry name" value="PQQA PEPTIDE CYCLASE"/>
    <property type="match status" value="1"/>
</dbReference>
<name>A0ABU2MYM1_9ACTN</name>
<dbReference type="InterPro" id="IPR058240">
    <property type="entry name" value="rSAM_sf"/>
</dbReference>